<evidence type="ECO:0000313" key="2">
    <source>
        <dbReference type="Proteomes" id="UP001064048"/>
    </source>
</evidence>
<organism evidence="1 2">
    <name type="scientific">Choristoneura fumiferana</name>
    <name type="common">Spruce budworm moth</name>
    <name type="synonym">Archips fumiferana</name>
    <dbReference type="NCBI Taxonomy" id="7141"/>
    <lineage>
        <taxon>Eukaryota</taxon>
        <taxon>Metazoa</taxon>
        <taxon>Ecdysozoa</taxon>
        <taxon>Arthropoda</taxon>
        <taxon>Hexapoda</taxon>
        <taxon>Insecta</taxon>
        <taxon>Pterygota</taxon>
        <taxon>Neoptera</taxon>
        <taxon>Endopterygota</taxon>
        <taxon>Lepidoptera</taxon>
        <taxon>Glossata</taxon>
        <taxon>Ditrysia</taxon>
        <taxon>Tortricoidea</taxon>
        <taxon>Tortricidae</taxon>
        <taxon>Tortricinae</taxon>
        <taxon>Choristoneura</taxon>
    </lineage>
</organism>
<gene>
    <name evidence="1" type="ORF">MSG28_000275</name>
</gene>
<reference evidence="1 2" key="1">
    <citation type="journal article" date="2022" name="Genome Biol. Evol.">
        <title>The Spruce Budworm Genome: Reconstructing the Evolutionary History of Antifreeze Proteins.</title>
        <authorList>
            <person name="Beliveau C."/>
            <person name="Gagne P."/>
            <person name="Picq S."/>
            <person name="Vernygora O."/>
            <person name="Keeling C.I."/>
            <person name="Pinkney K."/>
            <person name="Doucet D."/>
            <person name="Wen F."/>
            <person name="Johnston J.S."/>
            <person name="Maaroufi H."/>
            <person name="Boyle B."/>
            <person name="Laroche J."/>
            <person name="Dewar K."/>
            <person name="Juretic N."/>
            <person name="Blackburn G."/>
            <person name="Nisole A."/>
            <person name="Brunet B."/>
            <person name="Brandao M."/>
            <person name="Lumley L."/>
            <person name="Duan J."/>
            <person name="Quan G."/>
            <person name="Lucarotti C.J."/>
            <person name="Roe A.D."/>
            <person name="Sperling F.A.H."/>
            <person name="Levesque R.C."/>
            <person name="Cusson M."/>
        </authorList>
    </citation>
    <scope>NUCLEOTIDE SEQUENCE [LARGE SCALE GENOMIC DNA]</scope>
    <source>
        <strain evidence="1">Glfc:IPQL:Cfum</strain>
    </source>
</reference>
<evidence type="ECO:0000313" key="1">
    <source>
        <dbReference type="EMBL" id="KAI8429713.1"/>
    </source>
</evidence>
<keyword evidence="2" id="KW-1185">Reference proteome</keyword>
<accession>A0ACC0K0I5</accession>
<dbReference type="EMBL" id="CM046131">
    <property type="protein sequence ID" value="KAI8429713.1"/>
    <property type="molecule type" value="Genomic_DNA"/>
</dbReference>
<name>A0ACC0K0I5_CHOFU</name>
<proteinExistence type="predicted"/>
<protein>
    <submittedName>
        <fullName evidence="1">Uncharacterized protein</fullName>
    </submittedName>
</protein>
<sequence>MRRILLYLYSIVVIHAMTPSKVFDIWTDMFRPLPRSPKEGFLPDYTPLDQEEFDFIVVGAGSAGCVLANRLTEVKKWRVLLLEAGGNENFFSDIPIFAAFLSLTPMNWGYTSEPQEKACKDLRGKVCFLPRGKVLGGSSVLNFLIYQRGHPDDYNDWARMGNEGWSYSEVLPYFKKSENIRIPELMNSSYHGRGGYLDIDYAPYRSPLESIFRRAGEELGYEWSDPNGENVIGFSKPQATMRKGRRCSTSKAFLEPIRFRPNLKVSKFSIVTKLLINPYTKTANGVEFIKNNKRYRVRARLEVVLAAGTIGSAQILMVSGVGPTAHLQEMGITPVLDLPVGYNLQDHITFSGNAFIVNDSRLCVNDLTAASPLSAVAYMAGTGPLTLPGGAAGMGFTRTRFSEDHAADRPDIEIVMGAGSLAGDMLGVLRGLLDEWFWKVYGSLPVQMRQSTFAMNPVLIRPRSVGRLTLRSARYSDPPRIQPNYFHHPDDMNALREGVRLTESIIKTKAFQRYGTKLHDTPFPGCEHLHFDSDDYWECAIMQTSITLDHQVNNMKMSKREQSDRNERKLDSSDYENLISQHSIFERTKHQELPSFPGFSNAETQTKPGDIKGQSVQSALGAWHYNPWWMLASTSRATPSHDDFSENSDQAKVKQEPRGAPSPERDPLQGELDHYRSTVTPPVGLDSFCDDCSDPFCDSGAAVCRKLFHCPHCRKSYPTILEFNTHLTGVHPAQKPFRCQICLEPFHKKSHLRRHLDANHTRKDVNKCSVCSKYIKDKSNLRKHMQVHTGRVPQKQFKCDLCNNKRYMSLDRLNNHKVVCTGEKVLKYCDMCPKVFDNSRSLNSHKKVHARELKCDNCGEQLRSLEQFTNHKMICQGPSEASVGGSLGGGGSGAGGVSAGASGNRCCTQPGLCEHDKPAYLNIPGYAAGRVLDATLSSLKSELN</sequence>
<dbReference type="Proteomes" id="UP001064048">
    <property type="component" value="Chromosome Z"/>
</dbReference>
<comment type="caution">
    <text evidence="1">The sequence shown here is derived from an EMBL/GenBank/DDBJ whole genome shotgun (WGS) entry which is preliminary data.</text>
</comment>